<protein>
    <recommendedName>
        <fullName evidence="1">Transcription factor TFIIIC triple barrel domain-containing protein</fullName>
    </recommendedName>
</protein>
<keyword evidence="3" id="KW-1185">Reference proteome</keyword>
<dbReference type="GO" id="GO:0000127">
    <property type="term" value="C:transcription factor TFIIIC complex"/>
    <property type="evidence" value="ECO:0007669"/>
    <property type="project" value="TreeGrafter"/>
</dbReference>
<reference evidence="2 3" key="1">
    <citation type="submission" date="2019-07" db="EMBL/GenBank/DDBJ databases">
        <title>WGS assembly of Gossypium tomentosum.</title>
        <authorList>
            <person name="Chen Z.J."/>
            <person name="Sreedasyam A."/>
            <person name="Ando A."/>
            <person name="Song Q."/>
            <person name="De L."/>
            <person name="Hulse-Kemp A."/>
            <person name="Ding M."/>
            <person name="Ye W."/>
            <person name="Kirkbride R."/>
            <person name="Jenkins J."/>
            <person name="Plott C."/>
            <person name="Lovell J."/>
            <person name="Lin Y.-M."/>
            <person name="Vaughn R."/>
            <person name="Liu B."/>
            <person name="Li W."/>
            <person name="Simpson S."/>
            <person name="Scheffler B."/>
            <person name="Saski C."/>
            <person name="Grover C."/>
            <person name="Hu G."/>
            <person name="Conover J."/>
            <person name="Carlson J."/>
            <person name="Shu S."/>
            <person name="Boston L."/>
            <person name="Williams M."/>
            <person name="Peterson D."/>
            <person name="Mcgee K."/>
            <person name="Jones D."/>
            <person name="Wendel J."/>
            <person name="Stelly D."/>
            <person name="Grimwood J."/>
            <person name="Schmutz J."/>
        </authorList>
    </citation>
    <scope>NUCLEOTIDE SEQUENCE [LARGE SCALE GENOMIC DNA]</scope>
    <source>
        <strain evidence="2">7179.01</strain>
    </source>
</reference>
<organism evidence="2 3">
    <name type="scientific">Gossypium tomentosum</name>
    <name type="common">Hawaiian cotton</name>
    <name type="synonym">Gossypium sandvicense</name>
    <dbReference type="NCBI Taxonomy" id="34277"/>
    <lineage>
        <taxon>Eukaryota</taxon>
        <taxon>Viridiplantae</taxon>
        <taxon>Streptophyta</taxon>
        <taxon>Embryophyta</taxon>
        <taxon>Tracheophyta</taxon>
        <taxon>Spermatophyta</taxon>
        <taxon>Magnoliopsida</taxon>
        <taxon>eudicotyledons</taxon>
        <taxon>Gunneridae</taxon>
        <taxon>Pentapetalae</taxon>
        <taxon>rosids</taxon>
        <taxon>malvids</taxon>
        <taxon>Malvales</taxon>
        <taxon>Malvaceae</taxon>
        <taxon>Malvoideae</taxon>
        <taxon>Gossypium</taxon>
    </lineage>
</organism>
<dbReference type="GO" id="GO:0006383">
    <property type="term" value="P:transcription by RNA polymerase III"/>
    <property type="evidence" value="ECO:0007669"/>
    <property type="project" value="InterPro"/>
</dbReference>
<dbReference type="AlphaFoldDB" id="A0A5D2RV50"/>
<dbReference type="InterPro" id="IPR019481">
    <property type="entry name" value="TFIIIC_triple_barrel"/>
</dbReference>
<gene>
    <name evidence="2" type="ORF">ES332_A01G166900v1</name>
</gene>
<evidence type="ECO:0000259" key="1">
    <source>
        <dbReference type="Pfam" id="PF10419"/>
    </source>
</evidence>
<accession>A0A5D2RV50</accession>
<dbReference type="PANTHER" id="PTHR21860:SF2">
    <property type="entry name" value="GENERAL TRANSCRIPTION FACTOR 3C POLYPEPTIDE 6"/>
    <property type="match status" value="1"/>
</dbReference>
<name>A0A5D2RV50_GOSTO</name>
<dbReference type="Pfam" id="PF10419">
    <property type="entry name" value="TFIIIC_sub6"/>
    <property type="match status" value="1"/>
</dbReference>
<feature type="domain" description="Transcription factor TFIIIC triple barrel" evidence="1">
    <location>
        <begin position="13"/>
        <end position="94"/>
    </location>
</feature>
<evidence type="ECO:0000313" key="3">
    <source>
        <dbReference type="Proteomes" id="UP000322667"/>
    </source>
</evidence>
<dbReference type="Proteomes" id="UP000322667">
    <property type="component" value="Chromosome A01"/>
</dbReference>
<evidence type="ECO:0000313" key="2">
    <source>
        <dbReference type="EMBL" id="TYI43394.1"/>
    </source>
</evidence>
<dbReference type="Gene3D" id="2.60.40.4370">
    <property type="match status" value="1"/>
</dbReference>
<dbReference type="EMBL" id="CM017610">
    <property type="protein sequence ID" value="TYI43394.1"/>
    <property type="molecule type" value="Genomic_DNA"/>
</dbReference>
<sequence length="113" mass="12736">MNPILIIDKKVKLGLDTMNPILIIDKKVKLIGEYEETIGTCFVFSEDEASPVVHEETGPSEANLFSGKYILDPNQAPRKQVKPVARLQKILKFRLLLDEDVQVETNSQNNSIL</sequence>
<dbReference type="PANTHER" id="PTHR21860">
    <property type="entry name" value="TRANSCRIPTION INITIATION FACTOR IIIC TFIIIC , POLYPEPTIDE 6-RELATED"/>
    <property type="match status" value="1"/>
</dbReference>
<proteinExistence type="predicted"/>
<dbReference type="InterPro" id="IPR042771">
    <property type="entry name" value="GTF3C6-like"/>
</dbReference>